<evidence type="ECO:0000259" key="1">
    <source>
        <dbReference type="SMART" id="SM00065"/>
    </source>
</evidence>
<dbReference type="InterPro" id="IPR003018">
    <property type="entry name" value="GAF"/>
</dbReference>
<protein>
    <submittedName>
        <fullName evidence="2">AAA-like domain-containing protein</fullName>
    </submittedName>
</protein>
<dbReference type="Pfam" id="PF01590">
    <property type="entry name" value="GAF"/>
    <property type="match status" value="1"/>
</dbReference>
<reference evidence="2 3" key="1">
    <citation type="submission" date="2024-10" db="EMBL/GenBank/DDBJ databases">
        <authorList>
            <person name="Ratan Roy A."/>
            <person name="Morales Sandoval P.H."/>
            <person name="De Los Santos Villalobos S."/>
            <person name="Chakraborty S."/>
            <person name="Mukherjee J."/>
        </authorList>
    </citation>
    <scope>NUCLEOTIDE SEQUENCE [LARGE SCALE GENOMIC DNA]</scope>
    <source>
        <strain evidence="2 3">S1</strain>
    </source>
</reference>
<dbReference type="InterPro" id="IPR027417">
    <property type="entry name" value="P-loop_NTPase"/>
</dbReference>
<organism evidence="2 3">
    <name type="scientific">Almyronema epifaneia S1</name>
    <dbReference type="NCBI Taxonomy" id="2991925"/>
    <lineage>
        <taxon>Bacteria</taxon>
        <taxon>Bacillati</taxon>
        <taxon>Cyanobacteriota</taxon>
        <taxon>Cyanophyceae</taxon>
        <taxon>Nodosilineales</taxon>
        <taxon>Nodosilineaceae</taxon>
        <taxon>Almyronema</taxon>
        <taxon>Almyronema epifaneia</taxon>
    </lineage>
</organism>
<dbReference type="InterPro" id="IPR029016">
    <property type="entry name" value="GAF-like_dom_sf"/>
</dbReference>
<evidence type="ECO:0000313" key="3">
    <source>
        <dbReference type="Proteomes" id="UP001600165"/>
    </source>
</evidence>
<keyword evidence="3" id="KW-1185">Reference proteome</keyword>
<proteinExistence type="predicted"/>
<dbReference type="SMART" id="SM00065">
    <property type="entry name" value="GAF"/>
    <property type="match status" value="1"/>
</dbReference>
<sequence length="624" mass="72050">MFDYQVGGSLAVDNPTYIERQSDHHLYEALLRGELCYVLTSRQMGKSSLRLRTRHRIHRASQGHCASVDMTRIGSENITANQWYQGIAFDLLRSLRLYRQIDLSLWWMEQGNLSPVQKLGNFLEELILEQFPNENIFIFIDEIDSVQSLKFPVDDFFALVRYCYNQRFENGNFRRLTWALFGVASPGDLISDVKRTPFNVGTAIALSGFTCAEAAPLLPGLEAYVERPRRILTAILEWTDGQPFLTQKLCALVQQEGNASENNKLDIAVGEEGNWVEWLVRTHIIDHWQIQDEPEHLRTVQRYLLQDPTQVSKLLSQYQRILLSDEETTHQQAENFSELSPLLLSGIVTQRLGCLRVHNRIYSEIFSHTWVQQQLASLRPYAVNLSAWVKSNYQDETQLLRSRDLFAAQEWSRDKSLSDLDYQFLAASQLSERRHRERRIVEILAVLNYRSGELEPYLEQIAIAVSELITVDWSVVTLCRGNEERILASSFDIGEKASQTYNLHMTVTGYVFQNGCPLVVEDTATCKEYGEPPEDYRSYLGVPLRLSTGEMVGTICSFHSTPRKFDEEEVRLAEIFAERAASAIENYQLYQALQAMYDTLQQQWKKRPRNLVQALKSWLRQLFS</sequence>
<evidence type="ECO:0000313" key="2">
    <source>
        <dbReference type="EMBL" id="MFE4106131.1"/>
    </source>
</evidence>
<gene>
    <name evidence="2" type="ORF">ACFVKH_07585</name>
</gene>
<dbReference type="Proteomes" id="UP001600165">
    <property type="component" value="Unassembled WGS sequence"/>
</dbReference>
<name>A0ABW6ID86_9CYAN</name>
<dbReference type="RefSeq" id="WP_377963591.1">
    <property type="nucleotide sequence ID" value="NZ_JBHZOL010000054.1"/>
</dbReference>
<dbReference type="EMBL" id="JBHZOL010000054">
    <property type="protein sequence ID" value="MFE4106131.1"/>
    <property type="molecule type" value="Genomic_DNA"/>
</dbReference>
<dbReference type="Gene3D" id="3.40.50.300">
    <property type="entry name" value="P-loop containing nucleotide triphosphate hydrolases"/>
    <property type="match status" value="1"/>
</dbReference>
<feature type="domain" description="GAF" evidence="1">
    <location>
        <begin position="453"/>
        <end position="594"/>
    </location>
</feature>
<dbReference type="SUPFAM" id="SSF52540">
    <property type="entry name" value="P-loop containing nucleoside triphosphate hydrolases"/>
    <property type="match status" value="1"/>
</dbReference>
<accession>A0ABW6ID86</accession>
<dbReference type="SUPFAM" id="SSF55781">
    <property type="entry name" value="GAF domain-like"/>
    <property type="match status" value="1"/>
</dbReference>
<dbReference type="Gene3D" id="3.30.450.40">
    <property type="match status" value="1"/>
</dbReference>
<comment type="caution">
    <text evidence="2">The sequence shown here is derived from an EMBL/GenBank/DDBJ whole genome shotgun (WGS) entry which is preliminary data.</text>
</comment>
<dbReference type="Pfam" id="PF14516">
    <property type="entry name" value="AAA_35"/>
    <property type="match status" value="1"/>
</dbReference>